<dbReference type="OMA" id="CSDIFFE"/>
<evidence type="ECO:0000256" key="2">
    <source>
        <dbReference type="ARBA" id="ARBA00022722"/>
    </source>
</evidence>
<dbReference type="Gene3D" id="3.20.20.140">
    <property type="entry name" value="Metal-dependent hydrolases"/>
    <property type="match status" value="1"/>
</dbReference>
<dbReference type="GO" id="GO:0046872">
    <property type="term" value="F:metal ion binding"/>
    <property type="evidence" value="ECO:0007669"/>
    <property type="project" value="UniProtKB-KW"/>
</dbReference>
<dbReference type="FunCoup" id="Q6CMI5">
    <property type="interactions" value="616"/>
</dbReference>
<dbReference type="AlphaFoldDB" id="Q6CMI5"/>
<protein>
    <submittedName>
        <fullName evidence="6">KLLA0E19955p</fullName>
    </submittedName>
</protein>
<sequence>MRKRICNSSHFRTIKGLPVCLAYFRFIMAIVYHCETASTLYMSRALQKMTGLKQIRYFDIGFNISDHMFKGKYHGKKQHETDLSNILNRCRLTNVDKLLITGSSLEESRHSIKLCSEFATENGPKMMYTIGVHPCQVNEFMPKHSKSYRKSDSSEDLPFAIENHQFTKARLHELYDLWKLQAMTDNEHFRAIGEIGLDYDRFHFSGLEIQKFFFLEQLKLSCFFPDKPLFLHMRSCADDFLHILKLFINGFNDDKDLFGYKSWIDPSVPDSPILNTDGSVTYKFSAARKFVVHSFTGSVQDMEILLDCSQNCYFSVNGCSMRSEESIEMIKSLPVDKLLLETDAPWCDVRRTHASYRFLNQDADPKIENCWDHGLSAAYPTLDQWFKSVKKEKLQTIPREQWDLYMVKSRNEPCTMGHVATAVANIKQIPLIDLVDQVWHTSCLVYED</sequence>
<keyword evidence="5" id="KW-1133">Transmembrane helix</keyword>
<dbReference type="PANTHER" id="PTHR10060">
    <property type="entry name" value="TATD FAMILY DEOXYRIBONUCLEASE"/>
    <property type="match status" value="1"/>
</dbReference>
<keyword evidence="5" id="KW-0812">Transmembrane</keyword>
<feature type="transmembrane region" description="Helical" evidence="5">
    <location>
        <begin position="12"/>
        <end position="32"/>
    </location>
</feature>
<dbReference type="GeneID" id="2894710"/>
<comment type="similarity">
    <text evidence="1">Belongs to the metallo-dependent hydrolases superfamily. TatD-type hydrolase family.</text>
</comment>
<evidence type="ECO:0000256" key="4">
    <source>
        <dbReference type="ARBA" id="ARBA00022801"/>
    </source>
</evidence>
<accession>Q6CMI5</accession>
<evidence type="ECO:0000256" key="5">
    <source>
        <dbReference type="SAM" id="Phobius"/>
    </source>
</evidence>
<dbReference type="InterPro" id="IPR050891">
    <property type="entry name" value="TatD-type_Hydrolase"/>
</dbReference>
<dbReference type="Proteomes" id="UP000000598">
    <property type="component" value="Chromosome E"/>
</dbReference>
<dbReference type="KEGG" id="kla:KLLA0_E19955g"/>
<gene>
    <name evidence="6" type="ORF">KLLA0_E19955g</name>
</gene>
<keyword evidence="4" id="KW-0378">Hydrolase</keyword>
<dbReference type="GO" id="GO:0008296">
    <property type="term" value="F:3'-5'-DNA exonuclease activity"/>
    <property type="evidence" value="ECO:0007669"/>
    <property type="project" value="TreeGrafter"/>
</dbReference>
<keyword evidence="5" id="KW-0472">Membrane</keyword>
<dbReference type="CDD" id="cd01310">
    <property type="entry name" value="TatD_DNAse"/>
    <property type="match status" value="1"/>
</dbReference>
<keyword evidence="3" id="KW-0479">Metal-binding</keyword>
<dbReference type="InterPro" id="IPR032466">
    <property type="entry name" value="Metal_Hydrolase"/>
</dbReference>
<dbReference type="EMBL" id="CR382125">
    <property type="protein sequence ID" value="CAG99941.1"/>
    <property type="molecule type" value="Genomic_DNA"/>
</dbReference>
<dbReference type="InParanoid" id="Q6CMI5"/>
<dbReference type="RefSeq" id="XP_454854.1">
    <property type="nucleotide sequence ID" value="XM_454854.1"/>
</dbReference>
<evidence type="ECO:0000256" key="1">
    <source>
        <dbReference type="ARBA" id="ARBA00009275"/>
    </source>
</evidence>
<dbReference type="HOGENOM" id="CLU_031506_1_0_1"/>
<keyword evidence="2" id="KW-0540">Nuclease</keyword>
<dbReference type="PANTHER" id="PTHR10060:SF15">
    <property type="entry name" value="DEOXYRIBONUCLEASE TATDN1"/>
    <property type="match status" value="1"/>
</dbReference>
<reference evidence="6 7" key="1">
    <citation type="journal article" date="2004" name="Nature">
        <title>Genome evolution in yeasts.</title>
        <authorList>
            <consortium name="Genolevures"/>
            <person name="Dujon B."/>
            <person name="Sherman D."/>
            <person name="Fischer G."/>
            <person name="Durrens P."/>
            <person name="Casaregola S."/>
            <person name="Lafontaine I."/>
            <person name="de Montigny J."/>
            <person name="Marck C."/>
            <person name="Neuveglise C."/>
            <person name="Talla E."/>
            <person name="Goffard N."/>
            <person name="Frangeul L."/>
            <person name="Aigle M."/>
            <person name="Anthouard V."/>
            <person name="Babour A."/>
            <person name="Barbe V."/>
            <person name="Barnay S."/>
            <person name="Blanchin S."/>
            <person name="Beckerich J.M."/>
            <person name="Beyne E."/>
            <person name="Bleykasten C."/>
            <person name="Boisrame A."/>
            <person name="Boyer J."/>
            <person name="Cattolico L."/>
            <person name="Confanioleri F."/>
            <person name="de Daruvar A."/>
            <person name="Despons L."/>
            <person name="Fabre E."/>
            <person name="Fairhead C."/>
            <person name="Ferry-Dumazet H."/>
            <person name="Groppi A."/>
            <person name="Hantraye F."/>
            <person name="Hennequin C."/>
            <person name="Jauniaux N."/>
            <person name="Joyet P."/>
            <person name="Kachouri R."/>
            <person name="Kerrest A."/>
            <person name="Koszul R."/>
            <person name="Lemaire M."/>
            <person name="Lesur I."/>
            <person name="Ma L."/>
            <person name="Muller H."/>
            <person name="Nicaud J.M."/>
            <person name="Nikolski M."/>
            <person name="Oztas S."/>
            <person name="Ozier-Kalogeropoulos O."/>
            <person name="Pellenz S."/>
            <person name="Potier S."/>
            <person name="Richard G.F."/>
            <person name="Straub M.L."/>
            <person name="Suleau A."/>
            <person name="Swennene D."/>
            <person name="Tekaia F."/>
            <person name="Wesolowski-Louvel M."/>
            <person name="Westhof E."/>
            <person name="Wirth B."/>
            <person name="Zeniou-Meyer M."/>
            <person name="Zivanovic I."/>
            <person name="Bolotin-Fukuhara M."/>
            <person name="Thierry A."/>
            <person name="Bouchier C."/>
            <person name="Caudron B."/>
            <person name="Scarpelli C."/>
            <person name="Gaillardin C."/>
            <person name="Weissenbach J."/>
            <person name="Wincker P."/>
            <person name="Souciet J.L."/>
        </authorList>
    </citation>
    <scope>NUCLEOTIDE SEQUENCE [LARGE SCALE GENOMIC DNA]</scope>
    <source>
        <strain evidence="7">ATCC 8585 / CBS 2359 / DSM 70799 / NBRC 1267 / NRRL Y-1140 / WM37</strain>
    </source>
</reference>
<dbReference type="SUPFAM" id="SSF51556">
    <property type="entry name" value="Metallo-dependent hydrolases"/>
    <property type="match status" value="1"/>
</dbReference>
<organism evidence="6 7">
    <name type="scientific">Kluyveromyces lactis (strain ATCC 8585 / CBS 2359 / DSM 70799 / NBRC 1267 / NRRL Y-1140 / WM37)</name>
    <name type="common">Yeast</name>
    <name type="synonym">Candida sphaerica</name>
    <dbReference type="NCBI Taxonomy" id="284590"/>
    <lineage>
        <taxon>Eukaryota</taxon>
        <taxon>Fungi</taxon>
        <taxon>Dikarya</taxon>
        <taxon>Ascomycota</taxon>
        <taxon>Saccharomycotina</taxon>
        <taxon>Saccharomycetes</taxon>
        <taxon>Saccharomycetales</taxon>
        <taxon>Saccharomycetaceae</taxon>
        <taxon>Kluyveromyces</taxon>
    </lineage>
</organism>
<dbReference type="Pfam" id="PF01026">
    <property type="entry name" value="TatD_DNase"/>
    <property type="match status" value="1"/>
</dbReference>
<evidence type="ECO:0000313" key="7">
    <source>
        <dbReference type="Proteomes" id="UP000000598"/>
    </source>
</evidence>
<dbReference type="eggNOG" id="KOG3020">
    <property type="taxonomic scope" value="Eukaryota"/>
</dbReference>
<keyword evidence="7" id="KW-1185">Reference proteome</keyword>
<evidence type="ECO:0000313" key="6">
    <source>
        <dbReference type="EMBL" id="CAG99941.1"/>
    </source>
</evidence>
<dbReference type="GO" id="GO:0005829">
    <property type="term" value="C:cytosol"/>
    <property type="evidence" value="ECO:0007669"/>
    <property type="project" value="TreeGrafter"/>
</dbReference>
<name>Q6CMI5_KLULA</name>
<proteinExistence type="inferred from homology"/>
<evidence type="ECO:0000256" key="3">
    <source>
        <dbReference type="ARBA" id="ARBA00022723"/>
    </source>
</evidence>
<dbReference type="PaxDb" id="284590-Q6CMI5"/>
<dbReference type="InterPro" id="IPR001130">
    <property type="entry name" value="TatD-like"/>
</dbReference>